<dbReference type="SUPFAM" id="SSF52777">
    <property type="entry name" value="CoA-dependent acyltransferases"/>
    <property type="match status" value="1"/>
</dbReference>
<dbReference type="GO" id="GO:0016746">
    <property type="term" value="F:acyltransferase activity"/>
    <property type="evidence" value="ECO:0007669"/>
    <property type="project" value="UniProtKB-KW"/>
</dbReference>
<dbReference type="Gene3D" id="3.30.559.70">
    <property type="entry name" value="Choline/Carnitine o-acyltransferase, domain 2"/>
    <property type="match status" value="1"/>
</dbReference>
<keyword evidence="4" id="KW-0808">Transferase</keyword>
<dbReference type="PANTHER" id="PTHR22589">
    <property type="entry name" value="CARNITINE O-ACYLTRANSFERASE"/>
    <property type="match status" value="1"/>
</dbReference>
<dbReference type="AlphaFoldDB" id="A0A3N4HQ27"/>
<protein>
    <submittedName>
        <fullName evidence="4">CoA-dependent acyltransferase</fullName>
    </submittedName>
</protein>
<feature type="active site" description="Proton acceptor" evidence="2">
    <location>
        <position position="320"/>
    </location>
</feature>
<dbReference type="InterPro" id="IPR042231">
    <property type="entry name" value="Cho/carn_acyl_trans_2"/>
</dbReference>
<dbReference type="OrthoDB" id="5392963at2759"/>
<dbReference type="EMBL" id="ML119764">
    <property type="protein sequence ID" value="RPA75417.1"/>
    <property type="molecule type" value="Genomic_DNA"/>
</dbReference>
<evidence type="ECO:0000313" key="4">
    <source>
        <dbReference type="EMBL" id="RPA75417.1"/>
    </source>
</evidence>
<dbReference type="Proteomes" id="UP000275078">
    <property type="component" value="Unassembled WGS sequence"/>
</dbReference>
<accession>A0A3N4HQ27</accession>
<gene>
    <name evidence="4" type="ORF">BJ508DRAFT_21424</name>
</gene>
<reference evidence="4 5" key="1">
    <citation type="journal article" date="2018" name="Nat. Ecol. Evol.">
        <title>Pezizomycetes genomes reveal the molecular basis of ectomycorrhizal truffle lifestyle.</title>
        <authorList>
            <person name="Murat C."/>
            <person name="Payen T."/>
            <person name="Noel B."/>
            <person name="Kuo A."/>
            <person name="Morin E."/>
            <person name="Chen J."/>
            <person name="Kohler A."/>
            <person name="Krizsan K."/>
            <person name="Balestrini R."/>
            <person name="Da Silva C."/>
            <person name="Montanini B."/>
            <person name="Hainaut M."/>
            <person name="Levati E."/>
            <person name="Barry K.W."/>
            <person name="Belfiori B."/>
            <person name="Cichocki N."/>
            <person name="Clum A."/>
            <person name="Dockter R.B."/>
            <person name="Fauchery L."/>
            <person name="Guy J."/>
            <person name="Iotti M."/>
            <person name="Le Tacon F."/>
            <person name="Lindquist E.A."/>
            <person name="Lipzen A."/>
            <person name="Malagnac F."/>
            <person name="Mello A."/>
            <person name="Molinier V."/>
            <person name="Miyauchi S."/>
            <person name="Poulain J."/>
            <person name="Riccioni C."/>
            <person name="Rubini A."/>
            <person name="Sitrit Y."/>
            <person name="Splivallo R."/>
            <person name="Traeger S."/>
            <person name="Wang M."/>
            <person name="Zifcakova L."/>
            <person name="Wipf D."/>
            <person name="Zambonelli A."/>
            <person name="Paolocci F."/>
            <person name="Nowrousian M."/>
            <person name="Ottonello S."/>
            <person name="Baldrian P."/>
            <person name="Spatafora J.W."/>
            <person name="Henrissat B."/>
            <person name="Nagy L.G."/>
            <person name="Aury J.M."/>
            <person name="Wincker P."/>
            <person name="Grigoriev I.V."/>
            <person name="Bonfante P."/>
            <person name="Martin F.M."/>
        </authorList>
    </citation>
    <scope>NUCLEOTIDE SEQUENCE [LARGE SCALE GENOMIC DNA]</scope>
    <source>
        <strain evidence="4 5">RN42</strain>
    </source>
</reference>
<dbReference type="InterPro" id="IPR039551">
    <property type="entry name" value="Cho/carn_acyl_trans"/>
</dbReference>
<keyword evidence="1 4" id="KW-0012">Acyltransferase</keyword>
<dbReference type="STRING" id="1160509.A0A3N4HQ27"/>
<evidence type="ECO:0000313" key="5">
    <source>
        <dbReference type="Proteomes" id="UP000275078"/>
    </source>
</evidence>
<dbReference type="InterPro" id="IPR000542">
    <property type="entry name" value="Carn_acyl_trans"/>
</dbReference>
<evidence type="ECO:0000256" key="1">
    <source>
        <dbReference type="ARBA" id="ARBA00023315"/>
    </source>
</evidence>
<evidence type="ECO:0000256" key="2">
    <source>
        <dbReference type="PIRSR" id="PIRSR600542-1"/>
    </source>
</evidence>
<name>A0A3N4HQ27_ASCIM</name>
<keyword evidence="5" id="KW-1185">Reference proteome</keyword>
<dbReference type="Pfam" id="PF00755">
    <property type="entry name" value="Carn_acyltransf"/>
    <property type="match status" value="1"/>
</dbReference>
<proteinExistence type="predicted"/>
<organism evidence="4 5">
    <name type="scientific">Ascobolus immersus RN42</name>
    <dbReference type="NCBI Taxonomy" id="1160509"/>
    <lineage>
        <taxon>Eukaryota</taxon>
        <taxon>Fungi</taxon>
        <taxon>Dikarya</taxon>
        <taxon>Ascomycota</taxon>
        <taxon>Pezizomycotina</taxon>
        <taxon>Pezizomycetes</taxon>
        <taxon>Pezizales</taxon>
        <taxon>Ascobolaceae</taxon>
        <taxon>Ascobolus</taxon>
    </lineage>
</organism>
<feature type="domain" description="Choline/carnitine acyltransferase" evidence="3">
    <location>
        <begin position="12"/>
        <end position="373"/>
    </location>
</feature>
<evidence type="ECO:0000259" key="3">
    <source>
        <dbReference type="Pfam" id="PF00755"/>
    </source>
</evidence>
<sequence length="645" mass="72239">MSQSKPVTKTALPLPSLDTLLARTLETSTHLLSASSVESFKSATSALFTEGSPNSILGHIPPIFEEVDRLSKVNPDGNWMNTYFERLLLSTRHPIANTIRISVLVEYERTWGELFRAIACWGRYHVWAEDGDSRKEQYGGGIAWQVGRYWASHRVAEEKVDGMEWVQKDDVLTNGGNAVVWYKGLAWEVEVIGKDGEVLGSEEIQKQIDGIYSAYETLGDEQKDQFQLAAASWRLGRKEWWVLKNELLKDESNKVSLQKLYGSLFSVSIDEYTPEMDTWSTAQRVNDIRQGAHSPNRFADPLLAVILYKGSKNIGFTFDHAPADCGSLLEFTKAILNITPQISTYPVSTSRSQPSTPSLLSFSAPQTRVTIPPVYTEVIPRDVQTFTIPSTSSIIHSHRLYDPLILLALHHTLHISRTDPSATTTPIFQPVYLRNTIAGRTDPFCPISRSGTAFLEKVLSPTATEQDEDEAFPLLETYLKDRRKFINDRIDVKAPNMIRSAFLQPLLNRLSNDSTLPEETRNHVNTYLTNLNILSGAIREGQATGRTAVQITGFNLIGTSIEGVGRVIVGQSNIFLDDQMVVFYVVRDGGLEVLVQATGVLKEGLAEVVEMYRETVERLVGVFERFVGWRERRGRDEVEALPRGG</sequence>